<reference evidence="4" key="1">
    <citation type="submission" date="2025-08" db="UniProtKB">
        <authorList>
            <consortium name="RefSeq"/>
        </authorList>
    </citation>
    <scope>IDENTIFICATION</scope>
    <source>
        <tissue evidence="4">Young leaves</tissue>
    </source>
</reference>
<accession>A0A6J1FKZ0</accession>
<dbReference type="AlphaFoldDB" id="A0A6J1FKZ0"/>
<feature type="domain" description="Integrase catalytic" evidence="2">
    <location>
        <begin position="37"/>
        <end position="164"/>
    </location>
</feature>
<dbReference type="InterPro" id="IPR012337">
    <property type="entry name" value="RNaseH-like_sf"/>
</dbReference>
<keyword evidence="3" id="KW-1185">Reference proteome</keyword>
<evidence type="ECO:0000256" key="1">
    <source>
        <dbReference type="SAM" id="MobiDB-lite"/>
    </source>
</evidence>
<dbReference type="InterPro" id="IPR001584">
    <property type="entry name" value="Integrase_cat-core"/>
</dbReference>
<dbReference type="GO" id="GO:0003676">
    <property type="term" value="F:nucleic acid binding"/>
    <property type="evidence" value="ECO:0007669"/>
    <property type="project" value="InterPro"/>
</dbReference>
<dbReference type="PROSITE" id="PS50994">
    <property type="entry name" value="INTEGRASE"/>
    <property type="match status" value="1"/>
</dbReference>
<organism evidence="3 4">
    <name type="scientific">Cucurbita moschata</name>
    <name type="common">Winter crookneck squash</name>
    <name type="synonym">Cucurbita pepo var. moschata</name>
    <dbReference type="NCBI Taxonomy" id="3662"/>
    <lineage>
        <taxon>Eukaryota</taxon>
        <taxon>Viridiplantae</taxon>
        <taxon>Streptophyta</taxon>
        <taxon>Embryophyta</taxon>
        <taxon>Tracheophyta</taxon>
        <taxon>Spermatophyta</taxon>
        <taxon>Magnoliopsida</taxon>
        <taxon>eudicotyledons</taxon>
        <taxon>Gunneridae</taxon>
        <taxon>Pentapetalae</taxon>
        <taxon>rosids</taxon>
        <taxon>fabids</taxon>
        <taxon>Cucurbitales</taxon>
        <taxon>Cucurbitaceae</taxon>
        <taxon>Cucurbiteae</taxon>
        <taxon>Cucurbita</taxon>
    </lineage>
</organism>
<gene>
    <name evidence="4" type="primary">LOC111445179</name>
</gene>
<dbReference type="PANTHER" id="PTHR42648:SF25">
    <property type="entry name" value="RNA-DIRECTED DNA POLYMERASE"/>
    <property type="match status" value="1"/>
</dbReference>
<dbReference type="PANTHER" id="PTHR42648">
    <property type="entry name" value="TRANSPOSASE, PUTATIVE-RELATED"/>
    <property type="match status" value="1"/>
</dbReference>
<sequence length="265" mass="30016">MPPPTNIGAENSWYLDTVASNHVSGERRVFRELDTSVVGKNETLVVFKKFKISVEVEKDKKIKSFRTDHGGEFVSTAFKDYCENEGMKRFLTAPFSPQQNGVVERHNGTVVEMAKCILKSKEMPAKFWGEAIKIAMHILNRSPTKGVADEERNIEQIEVDSDERQRKNSSSTLSMPNSTSNASSSSLSTPKKFKSLEDIYRELNEAEEEAMNLCFLSIEEPTSYEEAAKNENGRNAMKSEILSIEKNRTWELTDLPKNHKAIDIK</sequence>
<evidence type="ECO:0000313" key="4">
    <source>
        <dbReference type="RefSeq" id="XP_022939183.1"/>
    </source>
</evidence>
<dbReference type="GeneID" id="111445179"/>
<dbReference type="RefSeq" id="XP_022939183.1">
    <property type="nucleotide sequence ID" value="XM_023083415.1"/>
</dbReference>
<feature type="region of interest" description="Disordered" evidence="1">
    <location>
        <begin position="143"/>
        <end position="189"/>
    </location>
</feature>
<dbReference type="Gene3D" id="3.30.420.10">
    <property type="entry name" value="Ribonuclease H-like superfamily/Ribonuclease H"/>
    <property type="match status" value="1"/>
</dbReference>
<protein>
    <submittedName>
        <fullName evidence="4">Uncharacterized protein LOC111445179</fullName>
    </submittedName>
</protein>
<dbReference type="GO" id="GO:0015074">
    <property type="term" value="P:DNA integration"/>
    <property type="evidence" value="ECO:0007669"/>
    <property type="project" value="InterPro"/>
</dbReference>
<proteinExistence type="predicted"/>
<dbReference type="SUPFAM" id="SSF53098">
    <property type="entry name" value="Ribonuclease H-like"/>
    <property type="match status" value="1"/>
</dbReference>
<evidence type="ECO:0000259" key="2">
    <source>
        <dbReference type="PROSITE" id="PS50994"/>
    </source>
</evidence>
<evidence type="ECO:0000313" key="3">
    <source>
        <dbReference type="Proteomes" id="UP000504609"/>
    </source>
</evidence>
<dbReference type="InterPro" id="IPR039537">
    <property type="entry name" value="Retrotran_Ty1/copia-like"/>
</dbReference>
<feature type="compositionally biased region" description="Low complexity" evidence="1">
    <location>
        <begin position="168"/>
        <end position="189"/>
    </location>
</feature>
<dbReference type="Proteomes" id="UP000504609">
    <property type="component" value="Unplaced"/>
</dbReference>
<name>A0A6J1FKZ0_CUCMO</name>
<dbReference type="InterPro" id="IPR036397">
    <property type="entry name" value="RNaseH_sf"/>
</dbReference>
<dbReference type="KEGG" id="cmos:111445179"/>